<dbReference type="Proteomes" id="UP001157006">
    <property type="component" value="Chromosome 1L"/>
</dbReference>
<name>A0AAV0YX34_VICFA</name>
<accession>A0AAV0YX34</accession>
<feature type="region of interest" description="Disordered" evidence="1">
    <location>
        <begin position="1"/>
        <end position="30"/>
    </location>
</feature>
<evidence type="ECO:0000313" key="3">
    <source>
        <dbReference type="Proteomes" id="UP001157006"/>
    </source>
</evidence>
<gene>
    <name evidence="2" type="ORF">VFH_I355000</name>
</gene>
<proteinExistence type="predicted"/>
<reference evidence="2 3" key="1">
    <citation type="submission" date="2023-01" db="EMBL/GenBank/DDBJ databases">
        <authorList>
            <person name="Kreplak J."/>
        </authorList>
    </citation>
    <scope>NUCLEOTIDE SEQUENCE [LARGE SCALE GENOMIC DNA]</scope>
</reference>
<organism evidence="2 3">
    <name type="scientific">Vicia faba</name>
    <name type="common">Broad bean</name>
    <name type="synonym">Faba vulgaris</name>
    <dbReference type="NCBI Taxonomy" id="3906"/>
    <lineage>
        <taxon>Eukaryota</taxon>
        <taxon>Viridiplantae</taxon>
        <taxon>Streptophyta</taxon>
        <taxon>Embryophyta</taxon>
        <taxon>Tracheophyta</taxon>
        <taxon>Spermatophyta</taxon>
        <taxon>Magnoliopsida</taxon>
        <taxon>eudicotyledons</taxon>
        <taxon>Gunneridae</taxon>
        <taxon>Pentapetalae</taxon>
        <taxon>rosids</taxon>
        <taxon>fabids</taxon>
        <taxon>Fabales</taxon>
        <taxon>Fabaceae</taxon>
        <taxon>Papilionoideae</taxon>
        <taxon>50 kb inversion clade</taxon>
        <taxon>NPAAA clade</taxon>
        <taxon>Hologalegina</taxon>
        <taxon>IRL clade</taxon>
        <taxon>Fabeae</taxon>
        <taxon>Vicia</taxon>
    </lineage>
</organism>
<dbReference type="AlphaFoldDB" id="A0AAV0YX34"/>
<keyword evidence="3" id="KW-1185">Reference proteome</keyword>
<evidence type="ECO:0000256" key="1">
    <source>
        <dbReference type="SAM" id="MobiDB-lite"/>
    </source>
</evidence>
<protein>
    <submittedName>
        <fullName evidence="2">Uncharacterized protein</fullName>
    </submittedName>
</protein>
<dbReference type="EMBL" id="OX451736">
    <property type="protein sequence ID" value="CAI8588602.1"/>
    <property type="molecule type" value="Genomic_DNA"/>
</dbReference>
<sequence>MDDVKQDSAWMPADVNQGWKPWPQQNSGHNQGYGTGLQGNDYAVLEMLKRMEIKQDKRYEEQMTWQSNFQEIQNEWYRTIHEHLATQDANFKFFGSHDNAHFSSIRNDIRDNNVAIQSRINGMMTQGVENREDNLQFYEDMCNLMGCVMVEDHFKGIIGSLIFEVSCIWNRWV</sequence>
<evidence type="ECO:0000313" key="2">
    <source>
        <dbReference type="EMBL" id="CAI8588602.1"/>
    </source>
</evidence>